<dbReference type="Proteomes" id="UP000050525">
    <property type="component" value="Unassembled WGS sequence"/>
</dbReference>
<name>A0A151PB53_ALLMI</name>
<reference evidence="1 2" key="1">
    <citation type="journal article" date="2012" name="Genome Biol.">
        <title>Sequencing three crocodilian genomes to illuminate the evolution of archosaurs and amniotes.</title>
        <authorList>
            <person name="St John J.A."/>
            <person name="Braun E.L."/>
            <person name="Isberg S.R."/>
            <person name="Miles L.G."/>
            <person name="Chong A.Y."/>
            <person name="Gongora J."/>
            <person name="Dalzell P."/>
            <person name="Moran C."/>
            <person name="Bed'hom B."/>
            <person name="Abzhanov A."/>
            <person name="Burgess S.C."/>
            <person name="Cooksey A.M."/>
            <person name="Castoe T.A."/>
            <person name="Crawford N.G."/>
            <person name="Densmore L.D."/>
            <person name="Drew J.C."/>
            <person name="Edwards S.V."/>
            <person name="Faircloth B.C."/>
            <person name="Fujita M.K."/>
            <person name="Greenwold M.J."/>
            <person name="Hoffmann F.G."/>
            <person name="Howard J.M."/>
            <person name="Iguchi T."/>
            <person name="Janes D.E."/>
            <person name="Khan S.Y."/>
            <person name="Kohno S."/>
            <person name="de Koning A.J."/>
            <person name="Lance S.L."/>
            <person name="McCarthy F.M."/>
            <person name="McCormack J.E."/>
            <person name="Merchant M.E."/>
            <person name="Peterson D.G."/>
            <person name="Pollock D.D."/>
            <person name="Pourmand N."/>
            <person name="Raney B.J."/>
            <person name="Roessler K.A."/>
            <person name="Sanford J.R."/>
            <person name="Sawyer R.H."/>
            <person name="Schmidt C.J."/>
            <person name="Triplett E.W."/>
            <person name="Tuberville T.D."/>
            <person name="Venegas-Anaya M."/>
            <person name="Howard J.T."/>
            <person name="Jarvis E.D."/>
            <person name="Guillette L.J.Jr."/>
            <person name="Glenn T.C."/>
            <person name="Green R.E."/>
            <person name="Ray D.A."/>
        </authorList>
    </citation>
    <scope>NUCLEOTIDE SEQUENCE [LARGE SCALE GENOMIC DNA]</scope>
    <source>
        <strain evidence="1">KSC_2009_1</strain>
    </source>
</reference>
<comment type="caution">
    <text evidence="1">The sequence shown here is derived from an EMBL/GenBank/DDBJ whole genome shotgun (WGS) entry which is preliminary data.</text>
</comment>
<organism evidence="1 2">
    <name type="scientific">Alligator mississippiensis</name>
    <name type="common">American alligator</name>
    <dbReference type="NCBI Taxonomy" id="8496"/>
    <lineage>
        <taxon>Eukaryota</taxon>
        <taxon>Metazoa</taxon>
        <taxon>Chordata</taxon>
        <taxon>Craniata</taxon>
        <taxon>Vertebrata</taxon>
        <taxon>Euteleostomi</taxon>
        <taxon>Archelosauria</taxon>
        <taxon>Archosauria</taxon>
        <taxon>Crocodylia</taxon>
        <taxon>Alligatoridae</taxon>
        <taxon>Alligatorinae</taxon>
        <taxon>Alligator</taxon>
    </lineage>
</organism>
<sequence>MWRIPSGQLSGIVESAGWMIPKNMSRAQPDEATASEVPNLSCSVMRTVLFHPHTATSPHICCSRVREAIAKKKGELRQKQMLDQKYHILWWSILSKNCIDFQDRFRHLETAEEEA</sequence>
<dbReference type="EMBL" id="AKHW03000533">
    <property type="protein sequence ID" value="KYO46149.1"/>
    <property type="molecule type" value="Genomic_DNA"/>
</dbReference>
<evidence type="ECO:0000313" key="1">
    <source>
        <dbReference type="EMBL" id="KYO46149.1"/>
    </source>
</evidence>
<gene>
    <name evidence="1" type="ORF">Y1Q_0021707</name>
</gene>
<evidence type="ECO:0000313" key="2">
    <source>
        <dbReference type="Proteomes" id="UP000050525"/>
    </source>
</evidence>
<accession>A0A151PB53</accession>
<protein>
    <submittedName>
        <fullName evidence="1">Uncharacterized protein</fullName>
    </submittedName>
</protein>
<dbReference type="AlphaFoldDB" id="A0A151PB53"/>
<proteinExistence type="predicted"/>
<keyword evidence="2" id="KW-1185">Reference proteome</keyword>